<name>A0A151N4V8_ALLMI</name>
<accession>A0A151N4V8</accession>
<evidence type="ECO:0000313" key="1">
    <source>
        <dbReference type="EMBL" id="KYO31863.1"/>
    </source>
</evidence>
<comment type="caution">
    <text evidence="1">The sequence shown here is derived from an EMBL/GenBank/DDBJ whole genome shotgun (WGS) entry which is preliminary data.</text>
</comment>
<proteinExistence type="predicted"/>
<dbReference type="AlphaFoldDB" id="A0A151N4V8"/>
<sequence>MQKLGVITSWHAALTSPKASRSSVLCYHEGKIHLVVQSPDRGHEQVFIFKGPLLPICFLQLPARTGLRNLL</sequence>
<dbReference type="EMBL" id="AKHW03004037">
    <property type="protein sequence ID" value="KYO31863.1"/>
    <property type="molecule type" value="Genomic_DNA"/>
</dbReference>
<protein>
    <submittedName>
        <fullName evidence="1">Uncharacterized protein</fullName>
    </submittedName>
</protein>
<organism evidence="1 2">
    <name type="scientific">Alligator mississippiensis</name>
    <name type="common">American alligator</name>
    <dbReference type="NCBI Taxonomy" id="8496"/>
    <lineage>
        <taxon>Eukaryota</taxon>
        <taxon>Metazoa</taxon>
        <taxon>Chordata</taxon>
        <taxon>Craniata</taxon>
        <taxon>Vertebrata</taxon>
        <taxon>Euteleostomi</taxon>
        <taxon>Archelosauria</taxon>
        <taxon>Archosauria</taxon>
        <taxon>Crocodylia</taxon>
        <taxon>Alligatoridae</taxon>
        <taxon>Alligatorinae</taxon>
        <taxon>Alligator</taxon>
    </lineage>
</organism>
<keyword evidence="2" id="KW-1185">Reference proteome</keyword>
<reference evidence="1 2" key="1">
    <citation type="journal article" date="2012" name="Genome Biol.">
        <title>Sequencing three crocodilian genomes to illuminate the evolution of archosaurs and amniotes.</title>
        <authorList>
            <person name="St John J.A."/>
            <person name="Braun E.L."/>
            <person name="Isberg S.R."/>
            <person name="Miles L.G."/>
            <person name="Chong A.Y."/>
            <person name="Gongora J."/>
            <person name="Dalzell P."/>
            <person name="Moran C."/>
            <person name="Bed'hom B."/>
            <person name="Abzhanov A."/>
            <person name="Burgess S.C."/>
            <person name="Cooksey A.M."/>
            <person name="Castoe T.A."/>
            <person name="Crawford N.G."/>
            <person name="Densmore L.D."/>
            <person name="Drew J.C."/>
            <person name="Edwards S.V."/>
            <person name="Faircloth B.C."/>
            <person name="Fujita M.K."/>
            <person name="Greenwold M.J."/>
            <person name="Hoffmann F.G."/>
            <person name="Howard J.M."/>
            <person name="Iguchi T."/>
            <person name="Janes D.E."/>
            <person name="Khan S.Y."/>
            <person name="Kohno S."/>
            <person name="de Koning A.J."/>
            <person name="Lance S.L."/>
            <person name="McCarthy F.M."/>
            <person name="McCormack J.E."/>
            <person name="Merchant M.E."/>
            <person name="Peterson D.G."/>
            <person name="Pollock D.D."/>
            <person name="Pourmand N."/>
            <person name="Raney B.J."/>
            <person name="Roessler K.A."/>
            <person name="Sanford J.R."/>
            <person name="Sawyer R.H."/>
            <person name="Schmidt C.J."/>
            <person name="Triplett E.W."/>
            <person name="Tuberville T.D."/>
            <person name="Venegas-Anaya M."/>
            <person name="Howard J.T."/>
            <person name="Jarvis E.D."/>
            <person name="Guillette L.J.Jr."/>
            <person name="Glenn T.C."/>
            <person name="Green R.E."/>
            <person name="Ray D.A."/>
        </authorList>
    </citation>
    <scope>NUCLEOTIDE SEQUENCE [LARGE SCALE GENOMIC DNA]</scope>
    <source>
        <strain evidence="1">KSC_2009_1</strain>
    </source>
</reference>
<gene>
    <name evidence="1" type="ORF">Y1Q_0003428</name>
</gene>
<dbReference type="Proteomes" id="UP000050525">
    <property type="component" value="Unassembled WGS sequence"/>
</dbReference>
<evidence type="ECO:0000313" key="2">
    <source>
        <dbReference type="Proteomes" id="UP000050525"/>
    </source>
</evidence>